<evidence type="ECO:0000256" key="4">
    <source>
        <dbReference type="ARBA" id="ARBA00018091"/>
    </source>
</evidence>
<dbReference type="InterPro" id="IPR036417">
    <property type="entry name" value="TMV-like_coat_sf"/>
</dbReference>
<evidence type="ECO:0000256" key="2">
    <source>
        <dbReference type="ARBA" id="ARBA00004328"/>
    </source>
</evidence>
<dbReference type="Gene3D" id="1.20.120.70">
    <property type="entry name" value="Tobacco mosaic virus-like, coat protein"/>
    <property type="match status" value="1"/>
</dbReference>
<keyword evidence="7 8" id="KW-0946">Virion</keyword>
<evidence type="ECO:0000256" key="8">
    <source>
        <dbReference type="RuleBase" id="RU003967"/>
    </source>
</evidence>
<keyword evidence="5" id="KW-1139">Helical capsid protein</keyword>
<comment type="subcellular location">
    <subcellularLocation>
        <location evidence="2">Virion</location>
    </subcellularLocation>
</comment>
<protein>
    <recommendedName>
        <fullName evidence="4 8">Capsid protein</fullName>
    </recommendedName>
</protein>
<evidence type="ECO:0000256" key="6">
    <source>
        <dbReference type="ARBA" id="ARBA00022561"/>
    </source>
</evidence>
<dbReference type="EMBL" id="KY348773">
    <property type="protein sequence ID" value="ATU47248.1"/>
    <property type="molecule type" value="Genomic_RNA"/>
</dbReference>
<evidence type="ECO:0000256" key="7">
    <source>
        <dbReference type="ARBA" id="ARBA00022844"/>
    </source>
</evidence>
<sequence length="170" mass="19065">MPYINVQPKDFVYLTRSWVDPQRLIQFLSDMQTQAFQAQQSRTQLLNELSTMVVYGPTKSDRFPIDTYLINITKGGLSAYWFGLTQSADTKDRVFEVSEARAVTNAESKLATQRVDDATVAIRNAIKSTLSYLIAGEDIYSRTSFEAALGWIWQENLPPPPSTAASGSRT</sequence>
<reference evidence="9" key="1">
    <citation type="submission" date="2016-12" db="EMBL/GenBank/DDBJ databases">
        <title>Identification of viruses by deep sequence from Opuntia plants in Mexico.</title>
        <authorList>
            <person name="Salgado H."/>
            <person name="De La Torre Almaraz R."/>
        </authorList>
    </citation>
    <scope>NUCLEOTIDE SEQUENCE</scope>
    <source>
        <strain evidence="9">ParviMex-1</strain>
    </source>
</reference>
<dbReference type="GO" id="GO:0005198">
    <property type="term" value="F:structural molecule activity"/>
    <property type="evidence" value="ECO:0007669"/>
    <property type="project" value="InterPro"/>
</dbReference>
<dbReference type="InterPro" id="IPR001337">
    <property type="entry name" value="TMV-like_coat"/>
</dbReference>
<evidence type="ECO:0000313" key="9">
    <source>
        <dbReference type="EMBL" id="ATU47248.1"/>
    </source>
</evidence>
<proteinExistence type="inferred from homology"/>
<gene>
    <name evidence="9" type="primary">CP</name>
</gene>
<comment type="function">
    <text evidence="1">Capsid protein self-assembles to form rod-shaped virions about 18 nm in diameter with a central canal enclosing the viral genomic RNA.</text>
</comment>
<keyword evidence="6 8" id="KW-0167">Capsid protein</keyword>
<dbReference type="SUPFAM" id="SSF47195">
    <property type="entry name" value="TMV-like viral coat proteins"/>
    <property type="match status" value="1"/>
</dbReference>
<evidence type="ECO:0000256" key="3">
    <source>
        <dbReference type="ARBA" id="ARBA00005281"/>
    </source>
</evidence>
<dbReference type="Pfam" id="PF00721">
    <property type="entry name" value="TMV_coat"/>
    <property type="match status" value="1"/>
</dbReference>
<organism evidence="9">
    <name type="scientific">Rattail cactus necrosis-associated virus</name>
    <dbReference type="NCBI Taxonomy" id="1123754"/>
    <lineage>
        <taxon>Viruses</taxon>
        <taxon>Riboviria</taxon>
        <taxon>Orthornavirae</taxon>
        <taxon>Kitrinoviricota</taxon>
        <taxon>Alsuviricetes</taxon>
        <taxon>Martellivirales</taxon>
        <taxon>Virgaviridae</taxon>
        <taxon>Tobamovirus</taxon>
        <taxon>Tobamovirus muricaudae</taxon>
    </lineage>
</organism>
<name>A0A2D3FB64_9VIRU</name>
<evidence type="ECO:0000256" key="5">
    <source>
        <dbReference type="ARBA" id="ARBA00022497"/>
    </source>
</evidence>
<accession>A0A2D3FB64</accession>
<evidence type="ECO:0000256" key="1">
    <source>
        <dbReference type="ARBA" id="ARBA00003662"/>
    </source>
</evidence>
<dbReference type="GO" id="GO:0019029">
    <property type="term" value="C:helical viral capsid"/>
    <property type="evidence" value="ECO:0007669"/>
    <property type="project" value="UniProtKB-KW"/>
</dbReference>
<comment type="similarity">
    <text evidence="3 8">Belongs to the virgaviridae capsid protein family.</text>
</comment>